<evidence type="ECO:0000313" key="3">
    <source>
        <dbReference type="Proteomes" id="UP001501556"/>
    </source>
</evidence>
<proteinExistence type="predicted"/>
<organism evidence="2 3">
    <name type="scientific">Hymenobacter antarcticus</name>
    <dbReference type="NCBI Taxonomy" id="486270"/>
    <lineage>
        <taxon>Bacteria</taxon>
        <taxon>Pseudomonadati</taxon>
        <taxon>Bacteroidota</taxon>
        <taxon>Cytophagia</taxon>
        <taxon>Cytophagales</taxon>
        <taxon>Hymenobacteraceae</taxon>
        <taxon>Hymenobacter</taxon>
    </lineage>
</organism>
<sequence>MLSFNEDSVLVDQRTVQLSAAALNNYEPLQTGPLVVQQNGYVSVYVGNESAVDVYFDDVRVEHRQGLQVQENQYDPFGQDLAGVSGAAPGLRLKNFYQFNGKENQLDLGLNWNHQDWRFYDYQIGRWHVVDPEIENAQESWTPYSFGFDNAVRYADADGRWPGPGGVTKEQVSTGVHTALDVVGLVPGLGEVADGLNAVGYLLEGNKTDAALSAAAMIPFAGMAATGAKFLRTADKIATAANHADEAVALAKKGEDLFVGSYSQSSKANRVSGLNKTHTPHHAVQNAVSPSSRGSGPTINLKHDIHAKTATNGKPRRDVSGALKQNSNNTNSLRVHLAADVRELRGLLKEAGYETKTVNAQLTELIRQNKATGNFAK</sequence>
<reference evidence="3" key="1">
    <citation type="journal article" date="2019" name="Int. J. Syst. Evol. Microbiol.">
        <title>The Global Catalogue of Microorganisms (GCM) 10K type strain sequencing project: providing services to taxonomists for standard genome sequencing and annotation.</title>
        <authorList>
            <consortium name="The Broad Institute Genomics Platform"/>
            <consortium name="The Broad Institute Genome Sequencing Center for Infectious Disease"/>
            <person name="Wu L."/>
            <person name="Ma J."/>
        </authorList>
    </citation>
    <scope>NUCLEOTIDE SEQUENCE [LARGE SCALE GENOMIC DNA]</scope>
    <source>
        <strain evidence="3">JCM 17217</strain>
    </source>
</reference>
<dbReference type="EMBL" id="BAABDI010000018">
    <property type="protein sequence ID" value="GAA3980261.1"/>
    <property type="molecule type" value="Genomic_DNA"/>
</dbReference>
<evidence type="ECO:0000313" key="2">
    <source>
        <dbReference type="EMBL" id="GAA3980261.1"/>
    </source>
</evidence>
<dbReference type="Proteomes" id="UP001501556">
    <property type="component" value="Unassembled WGS sequence"/>
</dbReference>
<name>A0ABP7QDF9_9BACT</name>
<dbReference type="NCBIfam" id="TIGR03696">
    <property type="entry name" value="Rhs_assc_core"/>
    <property type="match status" value="1"/>
</dbReference>
<comment type="caution">
    <text evidence="2">The sequence shown here is derived from an EMBL/GenBank/DDBJ whole genome shotgun (WGS) entry which is preliminary data.</text>
</comment>
<feature type="region of interest" description="Disordered" evidence="1">
    <location>
        <begin position="309"/>
        <end position="331"/>
    </location>
</feature>
<dbReference type="InterPro" id="IPR022385">
    <property type="entry name" value="Rhs_assc_core"/>
</dbReference>
<dbReference type="Gene3D" id="2.180.10.10">
    <property type="entry name" value="RHS repeat-associated core"/>
    <property type="match status" value="1"/>
</dbReference>
<evidence type="ECO:0008006" key="4">
    <source>
        <dbReference type="Google" id="ProtNLM"/>
    </source>
</evidence>
<dbReference type="CDD" id="cd20745">
    <property type="entry name" value="FIX_RhsA_AHH_HNH-like"/>
    <property type="match status" value="1"/>
</dbReference>
<keyword evidence="3" id="KW-1185">Reference proteome</keyword>
<accession>A0ABP7QDF9</accession>
<gene>
    <name evidence="2" type="ORF">GCM10022407_26900</name>
</gene>
<protein>
    <recommendedName>
        <fullName evidence="4">RHS repeat-associated core domain-containing protein</fullName>
    </recommendedName>
</protein>
<evidence type="ECO:0000256" key="1">
    <source>
        <dbReference type="SAM" id="MobiDB-lite"/>
    </source>
</evidence>